<feature type="compositionally biased region" description="Polar residues" evidence="2">
    <location>
        <begin position="857"/>
        <end position="883"/>
    </location>
</feature>
<reference evidence="4" key="1">
    <citation type="submission" date="2022-06" db="EMBL/GenBank/DDBJ databases">
        <title>A novel DMS-producing enzyme.</title>
        <authorList>
            <person name="Zhang Y."/>
        </authorList>
    </citation>
    <scope>NUCLEOTIDE SEQUENCE</scope>
    <source>
        <strain evidence="4">H10-59</strain>
    </source>
</reference>
<accession>A0AAU7KZ91</accession>
<feature type="compositionally biased region" description="Polar residues" evidence="2">
    <location>
        <begin position="617"/>
        <end position="639"/>
    </location>
</feature>
<feature type="region of interest" description="Disordered" evidence="2">
    <location>
        <begin position="1"/>
        <end position="30"/>
    </location>
</feature>
<feature type="compositionally biased region" description="Polar residues" evidence="2">
    <location>
        <begin position="1"/>
        <end position="28"/>
    </location>
</feature>
<dbReference type="PRINTS" id="PR00313">
    <property type="entry name" value="CABNDNGRPT"/>
</dbReference>
<dbReference type="Gene3D" id="2.60.40.10">
    <property type="entry name" value="Immunoglobulins"/>
    <property type="match status" value="1"/>
</dbReference>
<dbReference type="Pfam" id="PF19116">
    <property type="entry name" value="DUF5801"/>
    <property type="match status" value="1"/>
</dbReference>
<evidence type="ECO:0000313" key="4">
    <source>
        <dbReference type="EMBL" id="XBO76875.1"/>
    </source>
</evidence>
<feature type="region of interest" description="Disordered" evidence="2">
    <location>
        <begin position="93"/>
        <end position="159"/>
    </location>
</feature>
<feature type="compositionally biased region" description="Gly residues" evidence="2">
    <location>
        <begin position="1586"/>
        <end position="1596"/>
    </location>
</feature>
<evidence type="ECO:0000256" key="1">
    <source>
        <dbReference type="ARBA" id="ARBA00022837"/>
    </source>
</evidence>
<dbReference type="GO" id="GO:0005509">
    <property type="term" value="F:calcium ion binding"/>
    <property type="evidence" value="ECO:0007669"/>
    <property type="project" value="InterPro"/>
</dbReference>
<dbReference type="InterPro" id="IPR011049">
    <property type="entry name" value="Serralysin-like_metalloprot_C"/>
</dbReference>
<feature type="compositionally biased region" description="Polar residues" evidence="2">
    <location>
        <begin position="129"/>
        <end position="151"/>
    </location>
</feature>
<keyword evidence="1" id="KW-0106">Calcium</keyword>
<feature type="region of interest" description="Disordered" evidence="2">
    <location>
        <begin position="1550"/>
        <end position="1597"/>
    </location>
</feature>
<dbReference type="InterPro" id="IPR001343">
    <property type="entry name" value="Hemolysn_Ca-bd"/>
</dbReference>
<dbReference type="EMBL" id="CP098828">
    <property type="protein sequence ID" value="XBO76875.1"/>
    <property type="molecule type" value="Genomic_DNA"/>
</dbReference>
<feature type="compositionally biased region" description="Polar residues" evidence="2">
    <location>
        <begin position="373"/>
        <end position="395"/>
    </location>
</feature>
<organism evidence="4">
    <name type="scientific">Halomonas sp. H10-59</name>
    <dbReference type="NCBI Taxonomy" id="2950874"/>
    <lineage>
        <taxon>Bacteria</taxon>
        <taxon>Pseudomonadati</taxon>
        <taxon>Pseudomonadota</taxon>
        <taxon>Gammaproteobacteria</taxon>
        <taxon>Oceanospirillales</taxon>
        <taxon>Halomonadaceae</taxon>
        <taxon>Halomonas</taxon>
    </lineage>
</organism>
<feature type="region of interest" description="Disordered" evidence="2">
    <location>
        <begin position="824"/>
        <end position="884"/>
    </location>
</feature>
<feature type="region of interest" description="Disordered" evidence="2">
    <location>
        <begin position="1314"/>
        <end position="1371"/>
    </location>
</feature>
<dbReference type="Pfam" id="PF17963">
    <property type="entry name" value="Big_9"/>
    <property type="match status" value="7"/>
</dbReference>
<feature type="region of interest" description="Disordered" evidence="2">
    <location>
        <begin position="338"/>
        <end position="397"/>
    </location>
</feature>
<dbReference type="InterPro" id="IPR043824">
    <property type="entry name" value="DUF5801"/>
</dbReference>
<dbReference type="Pfam" id="PF00353">
    <property type="entry name" value="HemolysinCabind"/>
    <property type="match status" value="3"/>
</dbReference>
<evidence type="ECO:0000259" key="3">
    <source>
        <dbReference type="PROSITE" id="PS50234"/>
    </source>
</evidence>
<dbReference type="InterPro" id="IPR018511">
    <property type="entry name" value="Hemolysin-typ_Ca-bd_CS"/>
</dbReference>
<dbReference type="SUPFAM" id="SSF53300">
    <property type="entry name" value="vWA-like"/>
    <property type="match status" value="1"/>
</dbReference>
<dbReference type="InterPro" id="IPR002035">
    <property type="entry name" value="VWF_A"/>
</dbReference>
<dbReference type="PROSITE" id="PS50234">
    <property type="entry name" value="VWFA"/>
    <property type="match status" value="1"/>
</dbReference>
<sequence>MADTTSTAEDTAVSYNVLSNSDDTSDTQGADGATLTAASVQGGASVGSVSFASNGEITFTPAAGFEGKAVIDYTLTDGDGDTASSTLTVTVAADSTPTIDPSGPDGDPTTADGAYSVQEAGLDGGAGQSPGSNAASNSETTDGQFKSSTGNDDLVRYEVKDSDGDWVPITADGTTVAGDYGTLTVNTDGSWSYTLTSSASQDDKDKTGLDDSLAETFGVRVVDSDGDTSDPANLTIAIGDDGPSAVADTTSTAEDTAVSYNVLKNDDGTSDTQGADGAPLTTAALRNPSQGSVSFTSDGNVTFTPAAGFEGQAVIDYTLTDVDGDTASSTLTVTVAADSTPTIDPSGPDGDPTTADGAYSVQEAGLDGGAGQSPGSNAASNSETTDGQFKSSTGNDDLVRYEVKNSDGDWVPINTDGTTVTGDYGSLTVNTDGNWSYTLTSSASQDDKDKTGLDDSLAETFGVRVVDSDGDTSDPANLTIDIGDDGPSAVADTTSTAEDTAVSYNVLNNSDDTSDTQGADGATLTTAALRNPSQGSVSFTSDGSVTFTPAAGFEGKAVIDYTLTDGDGDTASSTLTVTVAADSTPTIDPSAPDGDPTTADGAYSVQEAGLDGGADQSPGSNAASNSETTSGQFKSSTGNDDLARYEVKDKDGDWVPVNANGTTVTGDYGTLTVNTDGNWSYTLTSSASQDDKDKTGLDDSVPETFGVRVVDSDGDTSDPADLTIAIGDDGPSAVADTTSTAEDTAVSYNVLNNSDDTSDTQGADGATLTTAALRNPSQGSVSFTSDGSVTFTPAAGFEGKAVIDYTLTDGDGDTASSTLTVTVAADSTPTIDPSGPDGDPTTADGAYSVQEAGLDGGTNQPAGSNAASNSETISGQFKSSTGNDDLARYEVKDSDGNWVEINADGTTVAGDYGTLTVNTDGNWSYTLTSSASQDDKDRTGLDDSVPETFGVRVVDSDGDTSADGTLSIAIGDDGPSAVADTTSTAEDTAVSYNVLNNSDDTSDTQGADGATLTTAALRNPSQGSVSFTSDGNVTFTPAAGFEGQAVIDYTLTDGDGDTALSTLTVTVAADSTPTIDPSGPDGDPTTADGAYSVQEAGLDGGADQSPGSNATSNSETTSGQFKSSTGNDDLARYEVQNSDGDWVEITADGTTVTGDYGSLTVNTDGNWSYTLTSSASQDDKDKTGLDDSVPETFGVRVVDSDGDTSADGTLSIAIGDDGPSAVADTTSTAEDTAVSYNVLNNDDGTSDTQGADGAILTEARVQGGDSVGRVTFTSDGSVTFTPAAGFEGKAVIDYTLTDGDGDTASSTLTVTVAADSTPTIDPSGPDDDPTTADGAYSVQEAGLNGGADQSPGSNAASNSETTSGQFKSSTGNDALARYEVKDSDGDWVEINGDGTTVAGDYGTLTVNTDGSWSYTLTSSASQDDKGKTGLDDSVPETFGVRVVDSDGDTSADGTLSIAIGDDGPSAVADTTSIDKGTSKTYNVLKNDDGTSDTPGADGAILTAARVQGGDSVGRVTFTSDGNVTFTPAAGFEGKAVIDYTLTDGDGDTASSTLTVTVEPDATPTTPSTDTDPTTQSPVAIVDEDGLSGGNKGGTGDVDGQFTVATGDMGYRFGDDGAASTKAFQWNLTDLPELYTAEGRKVAFSLVDGGHTVAGSVAGASGAESVITIKLTDEAAGDYQVTLHQALEHAEREDENDVSFDVGYTITDGDGSKAIGKLTVVIDDDTPVAFDTVDGVLSSGNVGDINFADAAGADGVGAVQFSSALDGSAVLSLNGATLVTSNGERLTYRLNDGGKTLEATTAGGDVAFEIALAADGSSYEVNVLDDAIMTLADSGQVISDGRTEVFYEGVRAGTEGHRYVAFDGSDGGPDVVVSAWSFNFPGESWLRTDGGTQLAPGGDDRITYNEVARFDFVDNLSFSNDEPNWEQHRGVTRFEQVVDLANLDGRTTPASFKVTAIALAPDGNNTSGHPHEVSGDALALDVDELRFLDGAGNDITASVTIVENSDGTLSVSGVPDGARLVLETESAFEAIEILATNTNTRVGFTLGDFEYTWLNGTFDADDALSMALQGTDGDGDTAEGSLELTLPGRVQLAGLDPFASELVVSEANLADGSQRNSSELTRAGSFDVDTPDGLETLSIGGRSLTLADLQALSGDPVALDTPYGTLTLTGYSGDASGGTLSYEYLLERKVDNDSQSGATDTEFADTFAVEVVDVRGNTASGELDVAIIDDTPSDFVADTGLLVTGSSGHINFEEAGADGLRDIGFDASLDGQRVFDQDGNALFLMTRALFWKLSADGSTLQAVGGDTVAFEVGLSGDGSQYDVTSFERINTGWTRSDFKTNETRALGGSHRVYRTADDDEADVLITGFDTSLNRHVSVEAENPGYANRLYVRSNAQSPQSTGNNEIIRFDFVDSASLKSGEGLSWGDHQAVYAFSFGANPGEAGQQYSTVILEAIAYADDDGGSGSPYRQSGDVLRLTADDVRVGPPGSQPASVRIQELADGRIKVSGISSGDFVHLNTSGSAPFEAVNLYGDTDANSFYLTGGQYNSLPEAGSIDIALSATDNDGDAASGTLTLENREASIPSTPESDGDPSSLNPTATLDEDGMAGGNAGGSGDVAGEDTVTTGTLGYSFGNDGAAASGAFSWNVASLPGDLKTADGRAVSFQLSSDGHTLTGTASDGSGGSEDVVTIALTDQSSGAYRVTLHQALAHAAGNDENDLLFDATYTIVDADGSQADGALSVVIDDDTPVAASDTNAIIENMAPVSGNVIGGAGASSGDQADAPGADGASVTAVSQGSTTVSSLNADGKLVIQGQYGTLTLDAQGGYSYALDSDNAEVAALDKGQTVDERFTYTLTDGDGDASDTSLTITVTATDDDALVVGTNSDNSVQGGGGNDVLIGDTGGKYTVVEPAQNYNLSFILDTSGSMAFKLGDTGKTRLEVAVEALKAKLDELATFEGIINVQLVGFAQGAKSEPFLNLSQDNVQDAKDFLDSLVAKDGTNYQEAFNVASDWMTETSSNGYNNVAYFLSDGSPTLHNTTAGTGVTASPNDSTALDVSQAVKAYETLAQISQVEAIGIGNDVNREILKVVDNTADGGLTMVPLPYASGETQSVDYPATFDAGDTGSLGQLENWHQTGGSGSVSVVRNGSRTYLRIADSGTNDGATTVVSDSITMSEPVNANDFYSLAFTYQTSDGGSSNGIVRDHFVWRVEKLNDDGTWEVVSNNFENAVGTTTTTQIMANSLKGGTYRLAFDVDNGTGSSDFVLAVGGVSRSLYRYTDDELVPAGEDFIVNSAEEFETALDGGSSSDVPQEVGNDHLIGGAGDDILFGDQIEPAGVGGEAGSGYDGLVDHLTGQNGAEPTQEETLDFIKANYDKLIDKTRADGGKDLLEGGQGDDQLFASANDDILIGGAGDDFLLGGLGADTFKWNLGDAGSATDPALDVVSDFHVKDQTQSMDPNADKLSLKHLLNDFDSSSTDPDQSALDSFVFAQEEDGGTVLYIKSDGGLDDQHSNADQKITLSGVSMDGQSSEAFLTMLRNYGQLDVE</sequence>
<gene>
    <name evidence="4" type="ORF">NFG57_08995</name>
</gene>
<feature type="compositionally biased region" description="Polar residues" evidence="2">
    <location>
        <begin position="2581"/>
        <end position="2598"/>
    </location>
</feature>
<evidence type="ECO:0000256" key="2">
    <source>
        <dbReference type="SAM" id="MobiDB-lite"/>
    </source>
</evidence>
<feature type="region of interest" description="Disordered" evidence="2">
    <location>
        <begin position="581"/>
        <end position="641"/>
    </location>
</feature>
<dbReference type="SMART" id="SM00327">
    <property type="entry name" value="VWA"/>
    <property type="match status" value="1"/>
</dbReference>
<dbReference type="InterPro" id="IPR036465">
    <property type="entry name" value="vWFA_dom_sf"/>
</dbReference>
<feature type="compositionally biased region" description="Polar residues" evidence="2">
    <location>
        <begin position="1105"/>
        <end position="1127"/>
    </location>
</feature>
<protein>
    <submittedName>
        <fullName evidence="4">Tandem-95 repeat protein</fullName>
    </submittedName>
</protein>
<feature type="compositionally biased region" description="Gly residues" evidence="2">
    <location>
        <begin position="2605"/>
        <end position="2615"/>
    </location>
</feature>
<dbReference type="InterPro" id="IPR013783">
    <property type="entry name" value="Ig-like_fold"/>
</dbReference>
<dbReference type="PROSITE" id="PS00330">
    <property type="entry name" value="HEMOLYSIN_CALCIUM"/>
    <property type="match status" value="1"/>
</dbReference>
<dbReference type="InterPro" id="IPR010221">
    <property type="entry name" value="VCBS_dom"/>
</dbReference>
<feature type="compositionally biased region" description="Polar residues" evidence="2">
    <location>
        <begin position="1350"/>
        <end position="1371"/>
    </location>
</feature>
<feature type="compositionally biased region" description="Low complexity" evidence="2">
    <location>
        <begin position="1559"/>
        <end position="1574"/>
    </location>
</feature>
<dbReference type="CDD" id="cd00198">
    <property type="entry name" value="vWFA"/>
    <property type="match status" value="1"/>
</dbReference>
<dbReference type="SUPFAM" id="SSF51120">
    <property type="entry name" value="beta-Roll"/>
    <property type="match status" value="1"/>
</dbReference>
<feature type="domain" description="VWFA" evidence="3">
    <location>
        <begin position="2914"/>
        <end position="3131"/>
    </location>
</feature>
<dbReference type="NCBIfam" id="NF012211">
    <property type="entry name" value="tand_rpt_95"/>
    <property type="match status" value="7"/>
</dbReference>
<dbReference type="Pfam" id="PF13519">
    <property type="entry name" value="VWA_2"/>
    <property type="match status" value="1"/>
</dbReference>
<dbReference type="Gene3D" id="2.60.40.2810">
    <property type="match status" value="1"/>
</dbReference>
<name>A0AAU7KZ91_9GAMM</name>
<dbReference type="Gene3D" id="2.60.40.3440">
    <property type="match status" value="6"/>
</dbReference>
<dbReference type="InterPro" id="IPR019960">
    <property type="entry name" value="T1SS_VCA0849"/>
</dbReference>
<proteinExistence type="predicted"/>
<dbReference type="RefSeq" id="WP_348815989.1">
    <property type="nucleotide sequence ID" value="NZ_CP098828.1"/>
</dbReference>
<dbReference type="Gene3D" id="3.40.50.410">
    <property type="entry name" value="von Willebrand factor, type A domain"/>
    <property type="match status" value="1"/>
</dbReference>
<feature type="region of interest" description="Disordered" evidence="2">
    <location>
        <begin position="1070"/>
        <end position="1129"/>
    </location>
</feature>
<feature type="region of interest" description="Disordered" evidence="2">
    <location>
        <begin position="2567"/>
        <end position="2619"/>
    </location>
</feature>
<dbReference type="NCBIfam" id="TIGR01965">
    <property type="entry name" value="VCBS_repeat"/>
    <property type="match status" value="7"/>
</dbReference>
<dbReference type="NCBIfam" id="TIGR03661">
    <property type="entry name" value="T1SS_VCA0849"/>
    <property type="match status" value="1"/>
</dbReference>